<dbReference type="InterPro" id="IPR011856">
    <property type="entry name" value="tRNA_endonuc-like_dom_sf"/>
</dbReference>
<reference evidence="3" key="1">
    <citation type="submission" date="2016-10" db="EMBL/GenBank/DDBJ databases">
        <title>Sequence of Gallionella enrichment culture.</title>
        <authorList>
            <person name="Poehlein A."/>
            <person name="Muehling M."/>
            <person name="Daniel R."/>
        </authorList>
    </citation>
    <scope>NUCLEOTIDE SEQUENCE</scope>
</reference>
<sequence length="229" mass="25950">MIVISDDDKALVPVRKIPKNYLLVTGTYSSAKNGKSLGYESLLERDLMILLEFDDAVKSFGEQPVKVPLVANGKKLKPYVPDILIHYLPTLSGETRRPTLGEVKDREDLKKNKAKYAPKFDVASRYAAERGWEWHIFTDKEISTPYLENLKFLREYHSAEPDSTLLNDIISHLQSTRGSISIDSLLKKLCPDETKILHVAPAIWHLIATKRIVVNLQKPLTMISKLSLP</sequence>
<feature type="domain" description="TnsA endonuclease N-terminal" evidence="2">
    <location>
        <begin position="54"/>
        <end position="139"/>
    </location>
</feature>
<evidence type="ECO:0000259" key="1">
    <source>
        <dbReference type="Pfam" id="PF08721"/>
    </source>
</evidence>
<gene>
    <name evidence="3" type="ORF">GALL_279070</name>
</gene>
<comment type="caution">
    <text evidence="3">The sequence shown here is derived from an EMBL/GenBank/DDBJ whole genome shotgun (WGS) entry which is preliminary data.</text>
</comment>
<dbReference type="Pfam" id="PF08721">
    <property type="entry name" value="Tn7_Tnp_TnsA_C"/>
    <property type="match status" value="1"/>
</dbReference>
<name>A0A1J5R2J3_9ZZZZ</name>
<accession>A0A1J5R2J3</accession>
<dbReference type="AlphaFoldDB" id="A0A1J5R2J3"/>
<organism evidence="3">
    <name type="scientific">mine drainage metagenome</name>
    <dbReference type="NCBI Taxonomy" id="410659"/>
    <lineage>
        <taxon>unclassified sequences</taxon>
        <taxon>metagenomes</taxon>
        <taxon>ecological metagenomes</taxon>
    </lineage>
</organism>
<proteinExistence type="predicted"/>
<evidence type="ECO:0008006" key="4">
    <source>
        <dbReference type="Google" id="ProtNLM"/>
    </source>
</evidence>
<evidence type="ECO:0000259" key="2">
    <source>
        <dbReference type="Pfam" id="PF08722"/>
    </source>
</evidence>
<feature type="domain" description="TnsA endonuclease C-terminal" evidence="1">
    <location>
        <begin position="141"/>
        <end position="216"/>
    </location>
</feature>
<dbReference type="EMBL" id="MLJW01000301">
    <property type="protein sequence ID" value="OIQ90166.1"/>
    <property type="molecule type" value="Genomic_DNA"/>
</dbReference>
<evidence type="ECO:0000313" key="3">
    <source>
        <dbReference type="EMBL" id="OIQ90166.1"/>
    </source>
</evidence>
<dbReference type="InterPro" id="IPR014833">
    <property type="entry name" value="TnsA_N"/>
</dbReference>
<protein>
    <recommendedName>
        <fullName evidence="4">TnsA endonuclease</fullName>
    </recommendedName>
</protein>
<dbReference type="InterPro" id="IPR014832">
    <property type="entry name" value="TnsA_C"/>
</dbReference>
<dbReference type="Gene3D" id="3.40.1350.10">
    <property type="match status" value="1"/>
</dbReference>
<dbReference type="Pfam" id="PF08722">
    <property type="entry name" value="Tn7_TnsA-like_N"/>
    <property type="match status" value="1"/>
</dbReference>
<dbReference type="GO" id="GO:0003676">
    <property type="term" value="F:nucleic acid binding"/>
    <property type="evidence" value="ECO:0007669"/>
    <property type="project" value="InterPro"/>
</dbReference>